<evidence type="ECO:0000256" key="1">
    <source>
        <dbReference type="SAM" id="MobiDB-lite"/>
    </source>
</evidence>
<evidence type="ECO:0000313" key="2">
    <source>
        <dbReference type="EMBL" id="KAJ3640315.1"/>
    </source>
</evidence>
<feature type="region of interest" description="Disordered" evidence="1">
    <location>
        <begin position="72"/>
        <end position="112"/>
    </location>
</feature>
<dbReference type="Proteomes" id="UP001168821">
    <property type="component" value="Unassembled WGS sequence"/>
</dbReference>
<protein>
    <submittedName>
        <fullName evidence="2">Uncharacterized protein</fullName>
    </submittedName>
</protein>
<feature type="compositionally biased region" description="Basic and acidic residues" evidence="1">
    <location>
        <begin position="72"/>
        <end position="87"/>
    </location>
</feature>
<evidence type="ECO:0000313" key="3">
    <source>
        <dbReference type="Proteomes" id="UP001168821"/>
    </source>
</evidence>
<name>A0AA38HML6_9CUCU</name>
<dbReference type="AlphaFoldDB" id="A0AA38HML6"/>
<keyword evidence="3" id="KW-1185">Reference proteome</keyword>
<dbReference type="EMBL" id="JALNTZ010000010">
    <property type="protein sequence ID" value="KAJ3640315.1"/>
    <property type="molecule type" value="Genomic_DNA"/>
</dbReference>
<organism evidence="2 3">
    <name type="scientific">Zophobas morio</name>
    <dbReference type="NCBI Taxonomy" id="2755281"/>
    <lineage>
        <taxon>Eukaryota</taxon>
        <taxon>Metazoa</taxon>
        <taxon>Ecdysozoa</taxon>
        <taxon>Arthropoda</taxon>
        <taxon>Hexapoda</taxon>
        <taxon>Insecta</taxon>
        <taxon>Pterygota</taxon>
        <taxon>Neoptera</taxon>
        <taxon>Endopterygota</taxon>
        <taxon>Coleoptera</taxon>
        <taxon>Polyphaga</taxon>
        <taxon>Cucujiformia</taxon>
        <taxon>Tenebrionidae</taxon>
        <taxon>Zophobas</taxon>
    </lineage>
</organism>
<comment type="caution">
    <text evidence="2">The sequence shown here is derived from an EMBL/GenBank/DDBJ whole genome shotgun (WGS) entry which is preliminary data.</text>
</comment>
<accession>A0AA38HML6</accession>
<proteinExistence type="predicted"/>
<sequence>MSLPQGINIDKMKKINEVIFRNSGWQVTLNIPRSTKKEQNKRNKNRKGEAIIIEAKETTYADTLKVLKEKITENEAKEDKKCQENGRRQYAPDTQPRDKGNAKNHSRDTREH</sequence>
<reference evidence="2" key="1">
    <citation type="journal article" date="2023" name="G3 (Bethesda)">
        <title>Whole genome assemblies of Zophobas morio and Tenebrio molitor.</title>
        <authorList>
            <person name="Kaur S."/>
            <person name="Stinson S.A."/>
            <person name="diCenzo G.C."/>
        </authorList>
    </citation>
    <scope>NUCLEOTIDE SEQUENCE</scope>
    <source>
        <strain evidence="2">QUZm001</strain>
    </source>
</reference>
<feature type="compositionally biased region" description="Basic and acidic residues" evidence="1">
    <location>
        <begin position="95"/>
        <end position="112"/>
    </location>
</feature>
<gene>
    <name evidence="2" type="ORF">Zmor_003624</name>
</gene>